<organism evidence="1 2">
    <name type="scientific">Clostridium innocuum</name>
    <dbReference type="NCBI Taxonomy" id="1522"/>
    <lineage>
        <taxon>Bacteria</taxon>
        <taxon>Bacillati</taxon>
        <taxon>Bacillota</taxon>
        <taxon>Clostridia</taxon>
        <taxon>Eubacteriales</taxon>
        <taxon>Clostridiaceae</taxon>
        <taxon>Clostridium</taxon>
    </lineage>
</organism>
<proteinExistence type="predicted"/>
<reference evidence="1 2" key="1">
    <citation type="submission" date="2014-08" db="EMBL/GenBank/DDBJ databases">
        <title>Clostridium innocuum, an unnegligible vancomycin-resistant pathogen causing extra-intestinal infections.</title>
        <authorList>
            <person name="Feng Y."/>
            <person name="Chiu C.-H."/>
        </authorList>
    </citation>
    <scope>NUCLEOTIDE SEQUENCE [LARGE SCALE GENOMIC DNA]</scope>
    <source>
        <strain evidence="1 2">AN88</strain>
    </source>
</reference>
<dbReference type="EMBL" id="JQIF01000133">
    <property type="protein sequence ID" value="KGJ51189.1"/>
    <property type="molecule type" value="Genomic_DNA"/>
</dbReference>
<accession>A0A099HZJ2</accession>
<evidence type="ECO:0000313" key="1">
    <source>
        <dbReference type="EMBL" id="KGJ51189.1"/>
    </source>
</evidence>
<comment type="caution">
    <text evidence="1">The sequence shown here is derived from an EMBL/GenBank/DDBJ whole genome shotgun (WGS) entry which is preliminary data.</text>
</comment>
<dbReference type="RefSeq" id="WP_044908267.1">
    <property type="nucleotide sequence ID" value="NZ_JQIF01000133.1"/>
</dbReference>
<gene>
    <name evidence="1" type="ORF">CIAN88_21945</name>
</gene>
<evidence type="ECO:0000313" key="2">
    <source>
        <dbReference type="Proteomes" id="UP000030008"/>
    </source>
</evidence>
<sequence length="426" mass="48861">MKRHMILLPVLFAVLLIVSAALYLHKPSFTFTLEKASGDMQQVEGLEYTMTVADASMRWELSGKGKDISYTTSFLKEQEELVMEYDSLNEGFYLYIPTLLDGKQLTDYELEISRTITDDRYEEPVKADFYNIKQVAVDLLVKTDKGYACFPSGLQQRFQTPRSNVVYHQKDQQLYFQSNPEKAGLQKGGGLRHPYVTVQGKTLVPLYVAGNGSSGQYRIYEVEKALQSESMPNVQEAKKASKVKQFISFDAKVNGISDVISYHDQLYAAVLRDNQGWLEVYDASGKLVKEEKLPKNTVFHRFDIQDGRLLILTSQRDKSYLKVYEQDKLVMDITSPISLSDSKFKLRDGRLFALNLRQPENKAQHFLEISVFDQSKMVFDGYVKGDFEEDEKASAFYKKLRDKTNQTIPAMPYVNVRDVYAYGFKD</sequence>
<name>A0A099HZJ2_CLOIN</name>
<dbReference type="Proteomes" id="UP000030008">
    <property type="component" value="Unassembled WGS sequence"/>
</dbReference>
<protein>
    <submittedName>
        <fullName evidence="1">Uncharacterized protein</fullName>
    </submittedName>
</protein>
<dbReference type="AlphaFoldDB" id="A0A099HZJ2"/>